<accession>A0AAD3SXN0</accession>
<dbReference type="AlphaFoldDB" id="A0AAD3SXN0"/>
<dbReference type="Proteomes" id="UP001279734">
    <property type="component" value="Unassembled WGS sequence"/>
</dbReference>
<sequence length="164" mass="18687">MVEDTDNGVGAMETTFSPSSWNKAPYDFTPHSSNLRLIHNRGNPRFISLRYCCQSEHIYVLIWSIWKRKGARLFHGIQSLCRHSLGHPHNHIRIKVIGLTEGSIQKGLEEVMVCQAASQTRFRALKHENGIAGKSTIIVRVIACFQPLQDCQAEYFRQLLKPVT</sequence>
<evidence type="ECO:0000313" key="1">
    <source>
        <dbReference type="EMBL" id="GMH17901.1"/>
    </source>
</evidence>
<keyword evidence="2" id="KW-1185">Reference proteome</keyword>
<protein>
    <submittedName>
        <fullName evidence="1">Uncharacterized protein</fullName>
    </submittedName>
</protein>
<reference evidence="1" key="1">
    <citation type="submission" date="2023-05" db="EMBL/GenBank/DDBJ databases">
        <title>Nepenthes gracilis genome sequencing.</title>
        <authorList>
            <person name="Fukushima K."/>
        </authorList>
    </citation>
    <scope>NUCLEOTIDE SEQUENCE</scope>
    <source>
        <strain evidence="1">SING2019-196</strain>
    </source>
</reference>
<name>A0AAD3SXN0_NEPGR</name>
<dbReference type="PANTHER" id="PTHR35281">
    <property type="entry name" value="BNAA02G34170D PROTEIN"/>
    <property type="match status" value="1"/>
</dbReference>
<organism evidence="1 2">
    <name type="scientific">Nepenthes gracilis</name>
    <name type="common">Slender pitcher plant</name>
    <dbReference type="NCBI Taxonomy" id="150966"/>
    <lineage>
        <taxon>Eukaryota</taxon>
        <taxon>Viridiplantae</taxon>
        <taxon>Streptophyta</taxon>
        <taxon>Embryophyta</taxon>
        <taxon>Tracheophyta</taxon>
        <taxon>Spermatophyta</taxon>
        <taxon>Magnoliopsida</taxon>
        <taxon>eudicotyledons</taxon>
        <taxon>Gunneridae</taxon>
        <taxon>Pentapetalae</taxon>
        <taxon>Caryophyllales</taxon>
        <taxon>Nepenthaceae</taxon>
        <taxon>Nepenthes</taxon>
    </lineage>
</organism>
<evidence type="ECO:0000313" key="2">
    <source>
        <dbReference type="Proteomes" id="UP001279734"/>
    </source>
</evidence>
<comment type="caution">
    <text evidence="1">The sequence shown here is derived from an EMBL/GenBank/DDBJ whole genome shotgun (WGS) entry which is preliminary data.</text>
</comment>
<proteinExistence type="predicted"/>
<dbReference type="PANTHER" id="PTHR35281:SF2">
    <property type="entry name" value="BNAA02G34170D PROTEIN"/>
    <property type="match status" value="1"/>
</dbReference>
<dbReference type="EMBL" id="BSYO01000018">
    <property type="protein sequence ID" value="GMH17901.1"/>
    <property type="molecule type" value="Genomic_DNA"/>
</dbReference>
<gene>
    <name evidence="1" type="ORF">Nepgr_019742</name>
</gene>